<dbReference type="AlphaFoldDB" id="A0A0N5A3U1"/>
<dbReference type="InterPro" id="IPR051219">
    <property type="entry name" value="Heterochromatin_chromo-domain"/>
</dbReference>
<accession>A0A0N5A3U1</accession>
<dbReference type="CDD" id="cd00024">
    <property type="entry name" value="CD_CSD"/>
    <property type="match status" value="1"/>
</dbReference>
<organism evidence="4 5">
    <name type="scientific">Parastrongyloides trichosuri</name>
    <name type="common">Possum-specific nematode worm</name>
    <dbReference type="NCBI Taxonomy" id="131310"/>
    <lineage>
        <taxon>Eukaryota</taxon>
        <taxon>Metazoa</taxon>
        <taxon>Ecdysozoa</taxon>
        <taxon>Nematoda</taxon>
        <taxon>Chromadorea</taxon>
        <taxon>Rhabditida</taxon>
        <taxon>Tylenchina</taxon>
        <taxon>Panagrolaimomorpha</taxon>
        <taxon>Strongyloidoidea</taxon>
        <taxon>Strongyloididae</taxon>
        <taxon>Parastrongyloides</taxon>
    </lineage>
</organism>
<dbReference type="GO" id="GO:0005634">
    <property type="term" value="C:nucleus"/>
    <property type="evidence" value="ECO:0007669"/>
    <property type="project" value="UniProtKB-SubCell"/>
</dbReference>
<comment type="subcellular location">
    <subcellularLocation>
        <location evidence="1">Nucleus</location>
    </subcellularLocation>
</comment>
<dbReference type="InterPro" id="IPR000953">
    <property type="entry name" value="Chromo/chromo_shadow_dom"/>
</dbReference>
<evidence type="ECO:0000313" key="5">
    <source>
        <dbReference type="WBParaSite" id="PTRK_0001629500.1"/>
    </source>
</evidence>
<proteinExistence type="predicted"/>
<keyword evidence="2" id="KW-0539">Nucleus</keyword>
<protein>
    <submittedName>
        <fullName evidence="5">Chromo domain-containing protein</fullName>
    </submittedName>
</protein>
<dbReference type="SMART" id="SM00298">
    <property type="entry name" value="CHROMO"/>
    <property type="match status" value="2"/>
</dbReference>
<reference evidence="5" key="1">
    <citation type="submission" date="2017-02" db="UniProtKB">
        <authorList>
            <consortium name="WormBaseParasite"/>
        </authorList>
    </citation>
    <scope>IDENTIFICATION</scope>
</reference>
<evidence type="ECO:0000256" key="2">
    <source>
        <dbReference type="ARBA" id="ARBA00023242"/>
    </source>
</evidence>
<evidence type="ECO:0000256" key="1">
    <source>
        <dbReference type="ARBA" id="ARBA00004123"/>
    </source>
</evidence>
<dbReference type="STRING" id="131310.A0A0N5A3U1"/>
<dbReference type="PROSITE" id="PS50013">
    <property type="entry name" value="CHROMO_2"/>
    <property type="match status" value="1"/>
</dbReference>
<sequence>MLENNNILSLGPLYLVERIIRKKVVNNVNLYRIKWLYYSSAHNTWEPEENISPILVREFEEHLERKRLASIRRERRNGNIVRILDKKMRGCIPFYYVQYKHNPRNKWVTSRHIKNKKMLKNFEKRHATGQEIKNEISLRSGRKVQFT</sequence>
<dbReference type="Proteomes" id="UP000038045">
    <property type="component" value="Unplaced"/>
</dbReference>
<evidence type="ECO:0000259" key="3">
    <source>
        <dbReference type="PROSITE" id="PS50013"/>
    </source>
</evidence>
<feature type="domain" description="Chromo" evidence="3">
    <location>
        <begin position="14"/>
        <end position="75"/>
    </location>
</feature>
<dbReference type="SUPFAM" id="SSF54160">
    <property type="entry name" value="Chromo domain-like"/>
    <property type="match status" value="2"/>
</dbReference>
<dbReference type="Gene3D" id="2.40.50.40">
    <property type="match status" value="2"/>
</dbReference>
<dbReference type="Pfam" id="PF00385">
    <property type="entry name" value="Chromo"/>
    <property type="match status" value="1"/>
</dbReference>
<dbReference type="InterPro" id="IPR016197">
    <property type="entry name" value="Chromo-like_dom_sf"/>
</dbReference>
<evidence type="ECO:0000313" key="4">
    <source>
        <dbReference type="Proteomes" id="UP000038045"/>
    </source>
</evidence>
<dbReference type="WBParaSite" id="PTRK_0001629500.1">
    <property type="protein sequence ID" value="PTRK_0001629500.1"/>
    <property type="gene ID" value="PTRK_0001629500"/>
</dbReference>
<keyword evidence="4" id="KW-1185">Reference proteome</keyword>
<name>A0A0N5A3U1_PARTI</name>
<dbReference type="InterPro" id="IPR023780">
    <property type="entry name" value="Chromo_domain"/>
</dbReference>
<dbReference type="PANTHER" id="PTHR22812">
    <property type="entry name" value="CHROMOBOX PROTEIN"/>
    <property type="match status" value="1"/>
</dbReference>